<dbReference type="PANTHER" id="PTHR30332:SF25">
    <property type="entry name" value="SECRETIN XPSD"/>
    <property type="match status" value="1"/>
</dbReference>
<dbReference type="PROSITE" id="PS51257">
    <property type="entry name" value="PROKAR_LIPOPROTEIN"/>
    <property type="match status" value="1"/>
</dbReference>
<dbReference type="InterPro" id="IPR038591">
    <property type="entry name" value="NolW-like_sf"/>
</dbReference>
<dbReference type="EMBL" id="LR721750">
    <property type="protein sequence ID" value="VVV02860.1"/>
    <property type="molecule type" value="Genomic_DNA"/>
</dbReference>
<dbReference type="PANTHER" id="PTHR30332">
    <property type="entry name" value="PROBABLE GENERAL SECRETION PATHWAY PROTEIN D"/>
    <property type="match status" value="1"/>
</dbReference>
<dbReference type="InterPro" id="IPR001775">
    <property type="entry name" value="GspD/PilQ"/>
</dbReference>
<comment type="similarity">
    <text evidence="4">Belongs to the bacterial secretin family.</text>
</comment>
<comment type="subcellular location">
    <subcellularLocation>
        <location evidence="5">Cell outer membrane</location>
    </subcellularLocation>
    <subcellularLocation>
        <location evidence="1">Membrane</location>
    </subcellularLocation>
</comment>
<evidence type="ECO:0000259" key="7">
    <source>
        <dbReference type="Pfam" id="PF00263"/>
    </source>
</evidence>
<evidence type="ECO:0000256" key="4">
    <source>
        <dbReference type="RuleBase" id="RU004003"/>
    </source>
</evidence>
<proteinExistence type="inferred from homology"/>
<dbReference type="Pfam" id="PF03958">
    <property type="entry name" value="Secretin_N"/>
    <property type="match status" value="1"/>
</dbReference>
<sequence length="708" mass="76789">MIQLTKGITYTVLTLALSGCVTTGTEDVNAEDYDHFNLAPSSLKVSKNETPHAQKAETSEDVIPQTLEFTEQKWPSLPQISGQGVELLQSAPSFADNAKQISVSVDEMAISEFIHHIYGDLLDLDYAIAPQVEQMREKVVLRLKNTVSSLELYQLSGTLLKENQVTIVSKDNILYFQKENRKDKSNKAVGIGRNISDIPNSPGTLVQLVPYVYNSSSTIRRIVGQLSNVNVSDIPEQKLLLIEGTREEVIRALQIVNMLDVPSAKGRDIRYLTMVYTSPDEMIELITDVLKNEGIDVGSNGDVAIVPITRQNSMIVYSSSSKAGARVSMWARKLDKPEEGAKSRFYIYRPKFSKAEDIHEALSQFISGGVSSEGSPALTGTTGANKKSENSIVQNDDFKIAVDKVQNSLLIQGTPQQYHELLTLLSQLDQLPPQVALDVTIAEFDISDNFTAGISKLLIDSTKNKNEQGSISFDPFGGGFSFSGISGVGEVELSLIAEKSKSRVLSRPYLVVQDGESASITAGSQVPIQTGSETTDGGNTTTVIQYRSTGVSLNVTPTINADGLVSLTISQSVSSSEPGPGDLNPIITDRSLNTAVLVGNGQTAILGGLIQNNEGNRGNSVPFFGDLPLIGSLFKSKADTFSRSELVIMITPKILKNSTDLDDFTTSVQGLFSLPVGLSIEEHELKLSQDKEAETLKEEAISEQEKQQ</sequence>
<name>A0A5Q4ZG21_9GAMM</name>
<organism evidence="9">
    <name type="scientific">Aliivibrio wodanis</name>
    <dbReference type="NCBI Taxonomy" id="80852"/>
    <lineage>
        <taxon>Bacteria</taxon>
        <taxon>Pseudomonadati</taxon>
        <taxon>Pseudomonadota</taxon>
        <taxon>Gammaproteobacteria</taxon>
        <taxon>Vibrionales</taxon>
        <taxon>Vibrionaceae</taxon>
        <taxon>Aliivibrio</taxon>
    </lineage>
</organism>
<accession>A0A5Q4ZG21</accession>
<dbReference type="InterPro" id="IPR004846">
    <property type="entry name" value="T2SS/T3SS_dom"/>
</dbReference>
<dbReference type="InterPro" id="IPR050810">
    <property type="entry name" value="Bact_Secretion_Sys_Channel"/>
</dbReference>
<protein>
    <submittedName>
        <fullName evidence="9">Type II secretion system protein D</fullName>
    </submittedName>
</protein>
<dbReference type="PROSITE" id="PS00875">
    <property type="entry name" value="T2SP_D"/>
    <property type="match status" value="1"/>
</dbReference>
<evidence type="ECO:0000256" key="2">
    <source>
        <dbReference type="ARBA" id="ARBA00022729"/>
    </source>
</evidence>
<dbReference type="PRINTS" id="PR00811">
    <property type="entry name" value="BCTERIALGSPD"/>
</dbReference>
<gene>
    <name evidence="9" type="primary">pulD_1</name>
    <name evidence="9" type="ORF">AW0309160_00185</name>
</gene>
<feature type="region of interest" description="Disordered" evidence="6">
    <location>
        <begin position="689"/>
        <end position="708"/>
    </location>
</feature>
<keyword evidence="5" id="KW-0813">Transport</keyword>
<feature type="domain" description="NolW-like" evidence="8">
    <location>
        <begin position="347"/>
        <end position="434"/>
    </location>
</feature>
<evidence type="ECO:0000256" key="5">
    <source>
        <dbReference type="RuleBase" id="RU004004"/>
    </source>
</evidence>
<dbReference type="Gene3D" id="3.30.1370.120">
    <property type="match status" value="2"/>
</dbReference>
<dbReference type="GO" id="GO:0009306">
    <property type="term" value="P:protein secretion"/>
    <property type="evidence" value="ECO:0007669"/>
    <property type="project" value="InterPro"/>
</dbReference>
<keyword evidence="2" id="KW-0732">Signal</keyword>
<dbReference type="InterPro" id="IPR005644">
    <property type="entry name" value="NolW-like"/>
</dbReference>
<feature type="domain" description="Type II/III secretion system secretin-like" evidence="7">
    <location>
        <begin position="497"/>
        <end position="656"/>
    </location>
</feature>
<keyword evidence="3" id="KW-0472">Membrane</keyword>
<evidence type="ECO:0000259" key="8">
    <source>
        <dbReference type="Pfam" id="PF03958"/>
    </source>
</evidence>
<dbReference type="Pfam" id="PF00263">
    <property type="entry name" value="Secretin"/>
    <property type="match status" value="1"/>
</dbReference>
<dbReference type="InterPro" id="IPR004845">
    <property type="entry name" value="T2SS_GspD_CS"/>
</dbReference>
<dbReference type="GO" id="GO:0009279">
    <property type="term" value="C:cell outer membrane"/>
    <property type="evidence" value="ECO:0007669"/>
    <property type="project" value="UniProtKB-SubCell"/>
</dbReference>
<evidence type="ECO:0000256" key="6">
    <source>
        <dbReference type="SAM" id="MobiDB-lite"/>
    </source>
</evidence>
<dbReference type="AlphaFoldDB" id="A0A5Q4ZG21"/>
<evidence type="ECO:0000256" key="3">
    <source>
        <dbReference type="ARBA" id="ARBA00023136"/>
    </source>
</evidence>
<dbReference type="PRINTS" id="PR01032">
    <property type="entry name" value="PHAGEIV"/>
</dbReference>
<evidence type="ECO:0000313" key="9">
    <source>
        <dbReference type="EMBL" id="VVV02860.1"/>
    </source>
</evidence>
<dbReference type="GO" id="GO:0015627">
    <property type="term" value="C:type II protein secretion system complex"/>
    <property type="evidence" value="ECO:0007669"/>
    <property type="project" value="TreeGrafter"/>
</dbReference>
<reference evidence="9" key="1">
    <citation type="submission" date="2019-09" db="EMBL/GenBank/DDBJ databases">
        <authorList>
            <person name="Hjerde E."/>
        </authorList>
    </citation>
    <scope>NUCLEOTIDE SEQUENCE</scope>
    <source>
        <strain evidence="9">06/09/160</strain>
    </source>
</reference>
<evidence type="ECO:0000256" key="1">
    <source>
        <dbReference type="ARBA" id="ARBA00004370"/>
    </source>
</evidence>